<protein>
    <submittedName>
        <fullName evidence="2">Dehydrogenase</fullName>
    </submittedName>
</protein>
<evidence type="ECO:0000256" key="1">
    <source>
        <dbReference type="SAM" id="SignalP"/>
    </source>
</evidence>
<organism evidence="2 3">
    <name type="scientific">Marinobacter zhanjiangensis</name>
    <dbReference type="NCBI Taxonomy" id="578215"/>
    <lineage>
        <taxon>Bacteria</taxon>
        <taxon>Pseudomonadati</taxon>
        <taxon>Pseudomonadota</taxon>
        <taxon>Gammaproteobacteria</taxon>
        <taxon>Pseudomonadales</taxon>
        <taxon>Marinobacteraceae</taxon>
        <taxon>Marinobacter</taxon>
    </lineage>
</organism>
<comment type="caution">
    <text evidence="2">The sequence shown here is derived from an EMBL/GenBank/DDBJ whole genome shotgun (WGS) entry which is preliminary data.</text>
</comment>
<accession>A0ABQ3AT59</accession>
<proteinExistence type="predicted"/>
<dbReference type="EMBL" id="BMXV01000002">
    <property type="protein sequence ID" value="GGY65088.1"/>
    <property type="molecule type" value="Genomic_DNA"/>
</dbReference>
<evidence type="ECO:0000313" key="2">
    <source>
        <dbReference type="EMBL" id="GGY65088.1"/>
    </source>
</evidence>
<keyword evidence="3" id="KW-1185">Reference proteome</keyword>
<keyword evidence="1" id="KW-0732">Signal</keyword>
<dbReference type="Pfam" id="PF11306">
    <property type="entry name" value="DUF3108"/>
    <property type="match status" value="1"/>
</dbReference>
<dbReference type="RefSeq" id="WP_189573669.1">
    <property type="nucleotide sequence ID" value="NZ_BMXV01000002.1"/>
</dbReference>
<reference evidence="3" key="1">
    <citation type="journal article" date="2019" name="Int. J. Syst. Evol. Microbiol.">
        <title>The Global Catalogue of Microorganisms (GCM) 10K type strain sequencing project: providing services to taxonomists for standard genome sequencing and annotation.</title>
        <authorList>
            <consortium name="The Broad Institute Genomics Platform"/>
            <consortium name="The Broad Institute Genome Sequencing Center for Infectious Disease"/>
            <person name="Wu L."/>
            <person name="Ma J."/>
        </authorList>
    </citation>
    <scope>NUCLEOTIDE SEQUENCE [LARGE SCALE GENOMIC DNA]</scope>
    <source>
        <strain evidence="3">KCTC 22280</strain>
    </source>
</reference>
<feature type="chain" id="PRO_5045866158" evidence="1">
    <location>
        <begin position="31"/>
        <end position="254"/>
    </location>
</feature>
<evidence type="ECO:0000313" key="3">
    <source>
        <dbReference type="Proteomes" id="UP000601597"/>
    </source>
</evidence>
<dbReference type="Proteomes" id="UP000601597">
    <property type="component" value="Unassembled WGS sequence"/>
</dbReference>
<sequence length="254" mass="28252">MTAVDNRPHPGKILVTCAVLLLGISSSALAETTGHSSSGSQQPDLTPMSATYGASMDKGLSIDGSAIRTLEQQADGTWLYRFDVDSFIADITESVTFRWENGRIRPLEYRYALKGLMVSNRSRAMNFNWAADSISGSYEGDSFTMDMAENALDPLGFQLQMRQDLKAGKREMSYTVADDGDYDQDRFAVIGEEATDTPLGEMATLKVEKVRDKDSERETLMWFAPELDYLLVRLVQVEPDGSRYEVNLEDAELP</sequence>
<gene>
    <name evidence="2" type="ORF">GCM10007071_09770</name>
</gene>
<feature type="signal peptide" evidence="1">
    <location>
        <begin position="1"/>
        <end position="30"/>
    </location>
</feature>
<dbReference type="InterPro" id="IPR021457">
    <property type="entry name" value="DUF3108"/>
</dbReference>
<name>A0ABQ3AT59_9GAMM</name>